<dbReference type="EC" id="4.6.1.12" evidence="3 7"/>
<evidence type="ECO:0000259" key="9">
    <source>
        <dbReference type="Pfam" id="PF02542"/>
    </source>
</evidence>
<sequence length="155" mass="15721">MRTGIGIDVHAYDDAAPLWLGGLYWPDQPGLAGHSDGDAVIHAVCDALLSAAGLGDIGGRFGSDDPRFAGARSELFLGDTLEAVAGAGFGVVNVAVQVIGDRPRISERRSEIEALLGGRIGAPVSVAGTTSDHLGFTGRGEGVAVIATALLTRAS</sequence>
<protein>
    <recommendedName>
        <fullName evidence="3 7">2-C-methyl-D-erythritol 2,4-cyclodiphosphate synthase</fullName>
        <shortName evidence="7">MECDP-synthase</shortName>
        <shortName evidence="7">MECPP-synthase</shortName>
        <shortName evidence="7">MECPS</shortName>
        <ecNumber evidence="3 7">4.6.1.12</ecNumber>
    </recommendedName>
</protein>
<evidence type="ECO:0000313" key="11">
    <source>
        <dbReference type="Proteomes" id="UP001157034"/>
    </source>
</evidence>
<dbReference type="CDD" id="cd00554">
    <property type="entry name" value="MECDP_synthase"/>
    <property type="match status" value="1"/>
</dbReference>
<dbReference type="InterPro" id="IPR003526">
    <property type="entry name" value="MECDP_synthase"/>
</dbReference>
<feature type="binding site" evidence="7">
    <location>
        <begin position="56"/>
        <end position="58"/>
    </location>
    <ligand>
        <name>4-CDP-2-C-methyl-D-erythritol 2-phosphate</name>
        <dbReference type="ChEBI" id="CHEBI:57919"/>
    </ligand>
</feature>
<keyword evidence="11" id="KW-1185">Reference proteome</keyword>
<dbReference type="HAMAP" id="MF_00107">
    <property type="entry name" value="IspF"/>
    <property type="match status" value="1"/>
</dbReference>
<dbReference type="InterPro" id="IPR020555">
    <property type="entry name" value="MECDP_synthase_CS"/>
</dbReference>
<reference evidence="11" key="1">
    <citation type="journal article" date="2019" name="Int. J. Syst. Evol. Microbiol.">
        <title>The Global Catalogue of Microorganisms (GCM) 10K type strain sequencing project: providing services to taxonomists for standard genome sequencing and annotation.</title>
        <authorList>
            <consortium name="The Broad Institute Genomics Platform"/>
            <consortium name="The Broad Institute Genome Sequencing Center for Infectious Disease"/>
            <person name="Wu L."/>
            <person name="Ma J."/>
        </authorList>
    </citation>
    <scope>NUCLEOTIDE SEQUENCE [LARGE SCALE GENOMIC DNA]</scope>
    <source>
        <strain evidence="11">NBRC 108894</strain>
    </source>
</reference>
<keyword evidence="5 7" id="KW-0414">Isoprene biosynthesis</keyword>
<comment type="caution">
    <text evidence="10">The sequence shown here is derived from an EMBL/GenBank/DDBJ whole genome shotgun (WGS) entry which is preliminary data.</text>
</comment>
<dbReference type="Proteomes" id="UP001157034">
    <property type="component" value="Unassembled WGS sequence"/>
</dbReference>
<evidence type="ECO:0000256" key="2">
    <source>
        <dbReference type="ARBA" id="ARBA00004709"/>
    </source>
</evidence>
<dbReference type="Pfam" id="PF02542">
    <property type="entry name" value="YgbB"/>
    <property type="match status" value="1"/>
</dbReference>
<feature type="binding site" evidence="7">
    <location>
        <position position="42"/>
    </location>
    <ligand>
        <name>a divalent metal cation</name>
        <dbReference type="ChEBI" id="CHEBI:60240"/>
    </ligand>
</feature>
<evidence type="ECO:0000256" key="5">
    <source>
        <dbReference type="ARBA" id="ARBA00023229"/>
    </source>
</evidence>
<comment type="cofactor">
    <cofactor evidence="7">
        <name>a divalent metal cation</name>
        <dbReference type="ChEBI" id="CHEBI:60240"/>
    </cofactor>
    <text evidence="7">Binds 1 divalent metal cation per subunit.</text>
</comment>
<evidence type="ECO:0000256" key="8">
    <source>
        <dbReference type="RuleBase" id="RU004395"/>
    </source>
</evidence>
<comment type="caution">
    <text evidence="7">Lacks conserved residue(s) required for the propagation of feature annotation.</text>
</comment>
<dbReference type="PANTHER" id="PTHR43181">
    <property type="entry name" value="2-C-METHYL-D-ERYTHRITOL 2,4-CYCLODIPHOSPHATE SYNTHASE, CHLOROPLASTIC"/>
    <property type="match status" value="1"/>
</dbReference>
<evidence type="ECO:0000256" key="1">
    <source>
        <dbReference type="ARBA" id="ARBA00000200"/>
    </source>
</evidence>
<feature type="binding site" evidence="7">
    <location>
        <position position="136"/>
    </location>
    <ligand>
        <name>4-CDP-2-C-methyl-D-erythritol 2-phosphate</name>
        <dbReference type="ChEBI" id="CHEBI:57919"/>
    </ligand>
</feature>
<feature type="binding site" evidence="7">
    <location>
        <position position="139"/>
    </location>
    <ligand>
        <name>4-CDP-2-C-methyl-D-erythritol 2-phosphate</name>
        <dbReference type="ChEBI" id="CHEBI:57919"/>
    </ligand>
</feature>
<keyword evidence="4 7" id="KW-0479">Metal-binding</keyword>
<comment type="catalytic activity">
    <reaction evidence="1 7 8">
        <text>4-CDP-2-C-methyl-D-erythritol 2-phosphate = 2-C-methyl-D-erythritol 2,4-cyclic diphosphate + CMP</text>
        <dbReference type="Rhea" id="RHEA:23864"/>
        <dbReference type="ChEBI" id="CHEBI:57919"/>
        <dbReference type="ChEBI" id="CHEBI:58483"/>
        <dbReference type="ChEBI" id="CHEBI:60377"/>
        <dbReference type="EC" id="4.6.1.12"/>
    </reaction>
</comment>
<dbReference type="EMBL" id="BSVB01000001">
    <property type="protein sequence ID" value="GMA95833.1"/>
    <property type="molecule type" value="Genomic_DNA"/>
</dbReference>
<feature type="binding site" evidence="7">
    <location>
        <position position="8"/>
    </location>
    <ligand>
        <name>a divalent metal cation</name>
        <dbReference type="ChEBI" id="CHEBI:60240"/>
    </ligand>
</feature>
<dbReference type="NCBIfam" id="TIGR00151">
    <property type="entry name" value="ispF"/>
    <property type="match status" value="1"/>
</dbReference>
<comment type="similarity">
    <text evidence="7 8">Belongs to the IspF family.</text>
</comment>
<feature type="domain" description="2-C-methyl-D-erythritol 2,4-cyclodiphosphate synthase" evidence="9">
    <location>
        <begin position="1"/>
        <end position="151"/>
    </location>
</feature>
<keyword evidence="6 7" id="KW-0456">Lyase</keyword>
<feature type="binding site" evidence="7">
    <location>
        <position position="10"/>
    </location>
    <ligand>
        <name>a divalent metal cation</name>
        <dbReference type="ChEBI" id="CHEBI:60240"/>
    </ligand>
</feature>
<dbReference type="PANTHER" id="PTHR43181:SF1">
    <property type="entry name" value="2-C-METHYL-D-ERYTHRITOL 2,4-CYCLODIPHOSPHATE SYNTHASE, CHLOROPLASTIC"/>
    <property type="match status" value="1"/>
</dbReference>
<comment type="subunit">
    <text evidence="7">Homotrimer.</text>
</comment>
<organism evidence="10 11">
    <name type="scientific">Pseudolysinimonas kribbensis</name>
    <dbReference type="NCBI Taxonomy" id="433641"/>
    <lineage>
        <taxon>Bacteria</taxon>
        <taxon>Bacillati</taxon>
        <taxon>Actinomycetota</taxon>
        <taxon>Actinomycetes</taxon>
        <taxon>Micrococcales</taxon>
        <taxon>Microbacteriaceae</taxon>
        <taxon>Pseudolysinimonas</taxon>
    </lineage>
</organism>
<evidence type="ECO:0000256" key="7">
    <source>
        <dbReference type="HAMAP-Rule" id="MF_00107"/>
    </source>
</evidence>
<comment type="function">
    <text evidence="7">Involved in the biosynthesis of isopentenyl diphosphate (IPP) and dimethylallyl diphosphate (DMAPP), two major building blocks of isoprenoid compounds. Catalyzes the conversion of 4-diphosphocytidyl-2-C-methyl-D-erythritol 2-phosphate (CDP-ME2P) to 2-C-methyl-D-erythritol 2,4-cyclodiphosphate (ME-CPP) with a corresponding release of cytidine 5-monophosphate (CMP).</text>
</comment>
<feature type="site" description="Transition state stabilizer" evidence="7">
    <location>
        <position position="130"/>
    </location>
</feature>
<evidence type="ECO:0000256" key="6">
    <source>
        <dbReference type="ARBA" id="ARBA00023239"/>
    </source>
</evidence>
<dbReference type="Gene3D" id="3.30.1330.50">
    <property type="entry name" value="2-C-methyl-D-erythritol 2,4-cyclodiphosphate synthase"/>
    <property type="match status" value="1"/>
</dbReference>
<feature type="site" description="Transition state stabilizer" evidence="7">
    <location>
        <position position="34"/>
    </location>
</feature>
<feature type="binding site" evidence="7">
    <location>
        <begin position="8"/>
        <end position="10"/>
    </location>
    <ligand>
        <name>4-CDP-2-C-methyl-D-erythritol 2-phosphate</name>
        <dbReference type="ChEBI" id="CHEBI:57919"/>
    </ligand>
</feature>
<proteinExistence type="inferred from homology"/>
<accession>A0ABQ6K5D1</accession>
<evidence type="ECO:0000256" key="4">
    <source>
        <dbReference type="ARBA" id="ARBA00022723"/>
    </source>
</evidence>
<dbReference type="SUPFAM" id="SSF69765">
    <property type="entry name" value="IpsF-like"/>
    <property type="match status" value="1"/>
</dbReference>
<dbReference type="InterPro" id="IPR036571">
    <property type="entry name" value="MECDP_synthase_sf"/>
</dbReference>
<dbReference type="PROSITE" id="PS01350">
    <property type="entry name" value="ISPF"/>
    <property type="match status" value="1"/>
</dbReference>
<evidence type="ECO:0000256" key="3">
    <source>
        <dbReference type="ARBA" id="ARBA00012579"/>
    </source>
</evidence>
<name>A0ABQ6K5D1_9MICO</name>
<comment type="pathway">
    <text evidence="2 7">Isoprenoid biosynthesis; isopentenyl diphosphate biosynthesis via DXP pathway; isopentenyl diphosphate from 1-deoxy-D-xylulose 5-phosphate: step 4/6.</text>
</comment>
<feature type="binding site" evidence="7">
    <location>
        <begin position="34"/>
        <end position="35"/>
    </location>
    <ligand>
        <name>4-CDP-2-C-methyl-D-erythritol 2-phosphate</name>
        <dbReference type="ChEBI" id="CHEBI:57919"/>
    </ligand>
</feature>
<feature type="binding site" evidence="7">
    <location>
        <begin position="129"/>
        <end position="132"/>
    </location>
    <ligand>
        <name>4-CDP-2-C-methyl-D-erythritol 2-phosphate</name>
        <dbReference type="ChEBI" id="CHEBI:57919"/>
    </ligand>
</feature>
<evidence type="ECO:0000313" key="10">
    <source>
        <dbReference type="EMBL" id="GMA95833.1"/>
    </source>
</evidence>
<gene>
    <name evidence="7 10" type="primary">ispF</name>
    <name evidence="10" type="ORF">GCM10025881_26570</name>
</gene>